<keyword evidence="1" id="KW-0472">Membrane</keyword>
<evidence type="ECO:0000313" key="3">
    <source>
        <dbReference type="Proteomes" id="UP000254879"/>
    </source>
</evidence>
<proteinExistence type="predicted"/>
<keyword evidence="1" id="KW-0812">Transmembrane</keyword>
<dbReference type="Proteomes" id="UP000254879">
    <property type="component" value="Unassembled WGS sequence"/>
</dbReference>
<gene>
    <name evidence="2" type="ORF">NCTC10815_01763</name>
</gene>
<evidence type="ECO:0000313" key="2">
    <source>
        <dbReference type="EMBL" id="STY44421.1"/>
    </source>
</evidence>
<reference evidence="2 3" key="1">
    <citation type="submission" date="2018-06" db="EMBL/GenBank/DDBJ databases">
        <authorList>
            <consortium name="Pathogen Informatics"/>
            <person name="Doyle S."/>
        </authorList>
    </citation>
    <scope>NUCLEOTIDE SEQUENCE [LARGE SCALE GENOMIC DNA]</scope>
    <source>
        <strain evidence="3">NCTC 10815</strain>
    </source>
</reference>
<accession>A0A378MDP4</accession>
<sequence>MKKLDTAMVSSFFIVAITTRKKGEATVIIFNVVVMLILSKNMYNWYQWKFPSSALKV</sequence>
<protein>
    <submittedName>
        <fullName evidence="2">Uncharacterized protein</fullName>
    </submittedName>
</protein>
<name>A0A378MDP4_LISGR</name>
<feature type="transmembrane region" description="Helical" evidence="1">
    <location>
        <begin position="27"/>
        <end position="46"/>
    </location>
</feature>
<organism evidence="2 3">
    <name type="scientific">Listeria grayi</name>
    <name type="common">Listeria murrayi</name>
    <dbReference type="NCBI Taxonomy" id="1641"/>
    <lineage>
        <taxon>Bacteria</taxon>
        <taxon>Bacillati</taxon>
        <taxon>Bacillota</taxon>
        <taxon>Bacilli</taxon>
        <taxon>Bacillales</taxon>
        <taxon>Listeriaceae</taxon>
        <taxon>Listeria</taxon>
    </lineage>
</organism>
<dbReference type="AlphaFoldDB" id="A0A378MDP4"/>
<keyword evidence="1" id="KW-1133">Transmembrane helix</keyword>
<evidence type="ECO:0000256" key="1">
    <source>
        <dbReference type="SAM" id="Phobius"/>
    </source>
</evidence>
<dbReference type="EMBL" id="UGPG01000001">
    <property type="protein sequence ID" value="STY44421.1"/>
    <property type="molecule type" value="Genomic_DNA"/>
</dbReference>